<reference evidence="4" key="1">
    <citation type="submission" date="2019-06" db="EMBL/GenBank/DDBJ databases">
        <title>Alistipes onderdonkii subsp. vulgaris subsp. nov., Alistipes dispar sp. nov. and Alistipes communis sp. nov., isolated from human faeces, and creation of Alistipes onderdonkii subsp. onderdonkii subsp. nov.</title>
        <authorList>
            <person name="Sakamoto M."/>
            <person name="Ikeyama N."/>
            <person name="Ogata Y."/>
            <person name="Suda W."/>
            <person name="Iino T."/>
            <person name="Hattori M."/>
            <person name="Ohkuma M."/>
        </authorList>
    </citation>
    <scope>NUCLEOTIDE SEQUENCE [LARGE SCALE GENOMIC DNA]</scope>
    <source>
        <strain evidence="4">5CBH24</strain>
    </source>
</reference>
<evidence type="ECO:0000313" key="4">
    <source>
        <dbReference type="Proteomes" id="UP000318946"/>
    </source>
</evidence>
<dbReference type="AlphaFoldDB" id="A0A4Y1WW94"/>
<dbReference type="GeneID" id="78342584"/>
<feature type="transmembrane region" description="Helical" evidence="2">
    <location>
        <begin position="131"/>
        <end position="152"/>
    </location>
</feature>
<evidence type="ECO:0000256" key="2">
    <source>
        <dbReference type="SAM" id="Phobius"/>
    </source>
</evidence>
<dbReference type="KEGG" id="acou:A5CBH24_18620"/>
<keyword evidence="2" id="KW-0472">Membrane</keyword>
<name>A0A4Y1WW94_9BACT</name>
<gene>
    <name evidence="3" type="ORF">A5CBH24_18620</name>
</gene>
<dbReference type="EMBL" id="AP019735">
    <property type="protein sequence ID" value="BBL04549.1"/>
    <property type="molecule type" value="Genomic_DNA"/>
</dbReference>
<proteinExistence type="predicted"/>
<evidence type="ECO:0000256" key="1">
    <source>
        <dbReference type="SAM" id="MobiDB-lite"/>
    </source>
</evidence>
<sequence>MQVLREELSTRDSLFFRALCEELIRNLDGERHLHRVVGEEVETVTREYDTSRPVDTLTGTPPLRRETIQRRRLTDSTHEADRVRQTEHRIQADTILGGGHARQQLRTEGNTSRQEAAETDLTTAQRRGLTWWQHALCIAGLLVVAYGTYRLFKHR</sequence>
<protein>
    <submittedName>
        <fullName evidence="3">Uncharacterized protein</fullName>
    </submittedName>
</protein>
<dbReference type="RefSeq" id="WP_141412972.1">
    <property type="nucleotide sequence ID" value="NZ_AP019735.1"/>
</dbReference>
<feature type="region of interest" description="Disordered" evidence="1">
    <location>
        <begin position="95"/>
        <end position="119"/>
    </location>
</feature>
<evidence type="ECO:0000313" key="3">
    <source>
        <dbReference type="EMBL" id="BBL04549.1"/>
    </source>
</evidence>
<organism evidence="3 4">
    <name type="scientific">Alistipes communis</name>
    <dbReference type="NCBI Taxonomy" id="2585118"/>
    <lineage>
        <taxon>Bacteria</taxon>
        <taxon>Pseudomonadati</taxon>
        <taxon>Bacteroidota</taxon>
        <taxon>Bacteroidia</taxon>
        <taxon>Bacteroidales</taxon>
        <taxon>Rikenellaceae</taxon>
        <taxon>Alistipes</taxon>
    </lineage>
</organism>
<keyword evidence="2" id="KW-1133">Transmembrane helix</keyword>
<dbReference type="Proteomes" id="UP000318946">
    <property type="component" value="Chromosome"/>
</dbReference>
<feature type="compositionally biased region" description="Polar residues" evidence="1">
    <location>
        <begin position="104"/>
        <end position="119"/>
    </location>
</feature>
<keyword evidence="2" id="KW-0812">Transmembrane</keyword>
<keyword evidence="4" id="KW-1185">Reference proteome</keyword>
<accession>A0A4Y1WW94</accession>